<dbReference type="Gene3D" id="3.60.21.10">
    <property type="match status" value="1"/>
</dbReference>
<feature type="repeat" description="WD" evidence="1">
    <location>
        <begin position="1271"/>
        <end position="1302"/>
    </location>
</feature>
<dbReference type="PROSITE" id="PS50294">
    <property type="entry name" value="WD_REPEATS_REGION"/>
    <property type="match status" value="11"/>
</dbReference>
<dbReference type="KEGG" id="apre:CNX65_31560"/>
<feature type="repeat" description="WD" evidence="1">
    <location>
        <begin position="1353"/>
        <end position="1384"/>
    </location>
</feature>
<dbReference type="PROSITE" id="PS50082">
    <property type="entry name" value="WD_REPEATS_2"/>
    <property type="match status" value="12"/>
</dbReference>
<evidence type="ECO:0000256" key="2">
    <source>
        <dbReference type="SAM" id="MobiDB-lite"/>
    </source>
</evidence>
<dbReference type="PANTHER" id="PTHR19879:SF9">
    <property type="entry name" value="TRANSCRIPTION INITIATION FACTOR TFIID SUBUNIT 5"/>
    <property type="match status" value="1"/>
</dbReference>
<dbReference type="Gene3D" id="2.160.20.80">
    <property type="entry name" value="E3 ubiquitin-protein ligase SopA"/>
    <property type="match status" value="1"/>
</dbReference>
<evidence type="ECO:0000313" key="4">
    <source>
        <dbReference type="EMBL" id="ATE57277.1"/>
    </source>
</evidence>
<feature type="repeat" description="WD" evidence="1">
    <location>
        <begin position="1517"/>
        <end position="1549"/>
    </location>
</feature>
<dbReference type="SUPFAM" id="SSF50494">
    <property type="entry name" value="Trypsin-like serine proteases"/>
    <property type="match status" value="1"/>
</dbReference>
<feature type="repeat" description="WD" evidence="1">
    <location>
        <begin position="1476"/>
        <end position="1507"/>
    </location>
</feature>
<dbReference type="InterPro" id="IPR001680">
    <property type="entry name" value="WD40_rpt"/>
</dbReference>
<dbReference type="InterPro" id="IPR004843">
    <property type="entry name" value="Calcineurin-like_PHP"/>
</dbReference>
<dbReference type="SUPFAM" id="SSF52540">
    <property type="entry name" value="P-loop containing nucleoside triphosphate hydrolases"/>
    <property type="match status" value="1"/>
</dbReference>
<dbReference type="InterPro" id="IPR001646">
    <property type="entry name" value="5peptide_repeat"/>
</dbReference>
<accession>A0A290ZE43</accession>
<evidence type="ECO:0000256" key="1">
    <source>
        <dbReference type="PROSITE-ProRule" id="PRU00221"/>
    </source>
</evidence>
<dbReference type="RefSeq" id="WP_096496993.1">
    <property type="nucleotide sequence ID" value="NZ_CP023445.1"/>
</dbReference>
<sequence>MHPAALPSSAARVLDADDNPVGGAVLLAGGKVMTCAHVVNHALRRHERDPARPDAPIRVQFGSRTTTARVVHWMPPPAREGDPGDDIAGLALDAPPPDIPPARLITTLPRPNTVVRIFGYPAKPTRPDGAWVDALVKGRNSRGHLQLESTSALRVQPGFSGSPVWDDVTGRVVGIIATAGTSTPDSYAISAEQLRVGWSALGSSRTAKRPDLVTALHLPGPRAGGKTWPFTADDLLRDLPADTPPDLLVVAGDLTEQGGKAEFAQAFRLLADLAEDLDLPRDRVLVVPGAHDVNRKACKAYFDTAEADDEEPVPPFWPKWKQFSAAFDRFYDGHSPTFTADEPWTLFEIPDLSTVVAGFNSTTADTHERATASLGRDQLSRFRAWLDGFREPDQLRLGVVHGETPETVRQEDLHHLFSSPTTNDGYRLVSFDASSTTRQARRFAHGRWTGDTSISPTGTAWRVTERRNADPVPQESPPQTQPPPSGNAFFDRVVEATRFAHPDASTVPHPEKSYLRVGLPIPGGGVDYRPVGVVDGDLTEADVDAFVVDVHRHFTAEDPGTRSEIVYSGRLASADLVGRATRRGVSPRSWVEYRGLLDLGPLEERLKSALARDKVYPEALYTAQRYRVVGRHSSGEVEPDLLARVLGWLGLRARQFVVVLGDFGRGKSFLLRQLARALPEHLGGVTPLLVELRSLQKAPTLNQLLANALVGQGVAVVDVDKLRYMIASGRVALLFDGFDELELRVGYDNAADYLRTLLEVVGGEAKVVLTSRTQHFRSAAQVLTALGDEVVATGASRVVELEDFTRGQIVEFLTKRYGGDHERARARLRLLDEVQDLLGLSRNPRMLSFIAELEEHRLREVQQRKGTISAADLYQELVDSWLLHEQARQEHRHGLPVLGRDERLRVCTDLATRLWSTGANAIQEDELGVVAVAALTEVADLGYTQDQVAHAIGSGTLLVTGESGFGFVHRSVMEWLVANEAARRLRAGEGLGEVAGRAMSRLMVDFLCDLAGHARARRWALSVSVDGLASAEEKQNALLVVDRLGGSGLEDLSGLDLRTADLSRLDLRGTHLAGSDLRGQRIDGAALRGVDLTGADLRGARVTGGDLSDAVLTGSRWEGAALLGVAGTERHPELRAAAVSGRDRAEVMLARSGPVLAVAYSPDGERIALAHGRQVELLNAAGHSSLRFVGEHDGKVTSVAFSPDGTRLVTGGEDRTARVWTTDGDHVLTLTGHERTITAVAFFPDGTRIATGSRDGTTRTWTAAGEPLRVLTSDSRPVTALALSPDGRLIATGSSTGTAHVWTSGGERVAELAGHENWINAVAFSPDGARVTTASSDRTARTWTTDGAQVAVLTDDVGPVTALAHSPDGKHVATGASDGAGHVWTADGSLVATLLGHQGVITSIAYSPDGAIITTASSDKTARNWNADGGLVAIPTTRSRTVTSAAFAPNGRFLATASSDGATRVWTREGMLVTTLHGDGNRVNAVAFSPGSHRIATAGHDGTAHVWAGDGSSTATLVGHEHRVNAVAFSPSGELIATAGSDQTARLWDSEGNARAVLTGHRNWVTSVVFSPDGELVATASHDGTARIWSVDGRPVTDFVKHPRPVTSVAFSPDSAAIVTGGNDGTPRLWTAEGGLIRSLPRHRGRITAVAFSPRGAHVATAGSEGDAHVLGLDGTVRAVLRGHSESVMAVAFSPRGNHLATGSVDGTTRLWTADGTHVATLIATHDGWAALFPDGSYKHGGDVGAFLWWAMKSCRFEVGELDRHHPEIRRLPHSAPMPPPLPS</sequence>
<dbReference type="InterPro" id="IPR009003">
    <property type="entry name" value="Peptidase_S1_PA"/>
</dbReference>
<dbReference type="Pfam" id="PF22739">
    <property type="entry name" value="NA-iREase3"/>
    <property type="match status" value="1"/>
</dbReference>
<dbReference type="Pfam" id="PF05729">
    <property type="entry name" value="NACHT"/>
    <property type="match status" value="1"/>
</dbReference>
<gene>
    <name evidence="4" type="ORF">CNX65_31560</name>
</gene>
<dbReference type="InterPro" id="IPR007111">
    <property type="entry name" value="NACHT_NTPase"/>
</dbReference>
<name>A0A290ZE43_9PSEU</name>
<dbReference type="Gene3D" id="2.130.10.10">
    <property type="entry name" value="YVTN repeat-like/Quinoprotein amine dehydrogenase"/>
    <property type="match status" value="5"/>
</dbReference>
<dbReference type="Pfam" id="PF00400">
    <property type="entry name" value="WD40"/>
    <property type="match status" value="13"/>
</dbReference>
<feature type="domain" description="NACHT" evidence="3">
    <location>
        <begin position="655"/>
        <end position="773"/>
    </location>
</feature>
<dbReference type="SUPFAM" id="SSF50978">
    <property type="entry name" value="WD40 repeat-like"/>
    <property type="match status" value="2"/>
</dbReference>
<dbReference type="EMBL" id="CP023445">
    <property type="protein sequence ID" value="ATE57277.1"/>
    <property type="molecule type" value="Genomic_DNA"/>
</dbReference>
<dbReference type="GO" id="GO:0016787">
    <property type="term" value="F:hydrolase activity"/>
    <property type="evidence" value="ECO:0007669"/>
    <property type="project" value="InterPro"/>
</dbReference>
<feature type="repeat" description="WD" evidence="1">
    <location>
        <begin position="1189"/>
        <end position="1220"/>
    </location>
</feature>
<protein>
    <recommendedName>
        <fullName evidence="3">NACHT domain-containing protein</fullName>
    </recommendedName>
</protein>
<dbReference type="InterPro" id="IPR054571">
    <property type="entry name" value="NA-iREase3_dom"/>
</dbReference>
<reference evidence="4" key="1">
    <citation type="submission" date="2017-09" db="EMBL/GenBank/DDBJ databases">
        <title>Complete Genome Sequence of ansamitocin-producing Bacterium Actinosynnema pretiosum X47.</title>
        <authorList>
            <person name="Cao G."/>
            <person name="Zong G."/>
            <person name="Zhong C."/>
            <person name="Fu J."/>
        </authorList>
    </citation>
    <scope>NUCLEOTIDE SEQUENCE [LARGE SCALE GENOMIC DNA]</scope>
    <source>
        <strain evidence="4">X47</strain>
    </source>
</reference>
<dbReference type="Pfam" id="PF13365">
    <property type="entry name" value="Trypsin_2"/>
    <property type="match status" value="1"/>
</dbReference>
<dbReference type="Proteomes" id="UP000218505">
    <property type="component" value="Chromosome"/>
</dbReference>
<feature type="repeat" description="WD" evidence="1">
    <location>
        <begin position="1599"/>
        <end position="1630"/>
    </location>
</feature>
<dbReference type="SMART" id="SM00320">
    <property type="entry name" value="WD40"/>
    <property type="match status" value="14"/>
</dbReference>
<feature type="repeat" description="WD" evidence="1">
    <location>
        <begin position="1681"/>
        <end position="1712"/>
    </location>
</feature>
<dbReference type="InterPro" id="IPR015943">
    <property type="entry name" value="WD40/YVTN_repeat-like_dom_sf"/>
</dbReference>
<feature type="repeat" description="WD" evidence="1">
    <location>
        <begin position="1435"/>
        <end position="1466"/>
    </location>
</feature>
<feature type="repeat" description="WD" evidence="1">
    <location>
        <begin position="1230"/>
        <end position="1261"/>
    </location>
</feature>
<dbReference type="Pfam" id="PF00149">
    <property type="entry name" value="Metallophos"/>
    <property type="match status" value="1"/>
</dbReference>
<dbReference type="InterPro" id="IPR027417">
    <property type="entry name" value="P-loop_NTPase"/>
</dbReference>
<dbReference type="InterPro" id="IPR036322">
    <property type="entry name" value="WD40_repeat_dom_sf"/>
</dbReference>
<dbReference type="SUPFAM" id="SSF141571">
    <property type="entry name" value="Pentapeptide repeat-like"/>
    <property type="match status" value="1"/>
</dbReference>
<dbReference type="SUPFAM" id="SSF56300">
    <property type="entry name" value="Metallo-dependent phosphatases"/>
    <property type="match status" value="1"/>
</dbReference>
<feature type="repeat" description="WD" evidence="1">
    <location>
        <begin position="1394"/>
        <end position="1426"/>
    </location>
</feature>
<dbReference type="Pfam" id="PF00805">
    <property type="entry name" value="Pentapeptide"/>
    <property type="match status" value="2"/>
</dbReference>
<keyword evidence="5" id="KW-1185">Reference proteome</keyword>
<proteinExistence type="predicted"/>
<dbReference type="InterPro" id="IPR029052">
    <property type="entry name" value="Metallo-depent_PP-like"/>
</dbReference>
<keyword evidence="1" id="KW-0853">WD repeat</keyword>
<feature type="region of interest" description="Disordered" evidence="2">
    <location>
        <begin position="448"/>
        <end position="488"/>
    </location>
</feature>
<dbReference type="Gene3D" id="3.40.50.300">
    <property type="entry name" value="P-loop containing nucleotide triphosphate hydrolases"/>
    <property type="match status" value="1"/>
</dbReference>
<feature type="repeat" description="WD" evidence="1">
    <location>
        <begin position="1558"/>
        <end position="1592"/>
    </location>
</feature>
<feature type="compositionally biased region" description="Pro residues" evidence="2">
    <location>
        <begin position="474"/>
        <end position="485"/>
    </location>
</feature>
<evidence type="ECO:0000313" key="5">
    <source>
        <dbReference type="Proteomes" id="UP000218505"/>
    </source>
</evidence>
<dbReference type="CDD" id="cd00200">
    <property type="entry name" value="WD40"/>
    <property type="match status" value="2"/>
</dbReference>
<dbReference type="PANTHER" id="PTHR19879">
    <property type="entry name" value="TRANSCRIPTION INITIATION FACTOR TFIID"/>
    <property type="match status" value="1"/>
</dbReference>
<dbReference type="PROSITE" id="PS50837">
    <property type="entry name" value="NACHT"/>
    <property type="match status" value="1"/>
</dbReference>
<evidence type="ECO:0000259" key="3">
    <source>
        <dbReference type="PROSITE" id="PS50837"/>
    </source>
</evidence>
<dbReference type="Gene3D" id="2.40.10.120">
    <property type="match status" value="1"/>
</dbReference>
<feature type="repeat" description="WD" evidence="1">
    <location>
        <begin position="1312"/>
        <end position="1343"/>
    </location>
</feature>
<organism evidence="4 5">
    <name type="scientific">Actinosynnema pretiosum</name>
    <dbReference type="NCBI Taxonomy" id="42197"/>
    <lineage>
        <taxon>Bacteria</taxon>
        <taxon>Bacillati</taxon>
        <taxon>Actinomycetota</taxon>
        <taxon>Actinomycetes</taxon>
        <taxon>Pseudonocardiales</taxon>
        <taxon>Pseudonocardiaceae</taxon>
        <taxon>Actinosynnema</taxon>
    </lineage>
</organism>